<gene>
    <name evidence="2" type="ORF">ACFPYI_12500</name>
</gene>
<comment type="caution">
    <text evidence="2">The sequence shown here is derived from an EMBL/GenBank/DDBJ whole genome shotgun (WGS) entry which is preliminary data.</text>
</comment>
<dbReference type="EMBL" id="JBHSQH010000001">
    <property type="protein sequence ID" value="MFC5972152.1"/>
    <property type="molecule type" value="Genomic_DNA"/>
</dbReference>
<dbReference type="RefSeq" id="WP_247415215.1">
    <property type="nucleotide sequence ID" value="NZ_JALLGW010000001.1"/>
</dbReference>
<evidence type="ECO:0000256" key="1">
    <source>
        <dbReference type="SAM" id="MobiDB-lite"/>
    </source>
</evidence>
<dbReference type="Proteomes" id="UP001596099">
    <property type="component" value="Unassembled WGS sequence"/>
</dbReference>
<evidence type="ECO:0000313" key="2">
    <source>
        <dbReference type="EMBL" id="MFC5972152.1"/>
    </source>
</evidence>
<dbReference type="Gene3D" id="3.40.50.300">
    <property type="entry name" value="P-loop containing nucleotide triphosphate hydrolases"/>
    <property type="match status" value="1"/>
</dbReference>
<dbReference type="InterPro" id="IPR027417">
    <property type="entry name" value="P-loop_NTPase"/>
</dbReference>
<dbReference type="SUPFAM" id="SSF53795">
    <property type="entry name" value="PEP carboxykinase-like"/>
    <property type="match status" value="1"/>
</dbReference>
<reference evidence="2 3" key="1">
    <citation type="journal article" date="2019" name="Int. J. Syst. Evol. Microbiol.">
        <title>The Global Catalogue of Microorganisms (GCM) 10K type strain sequencing project: providing services to taxonomists for standard genome sequencing and annotation.</title>
        <authorList>
            <consortium name="The Broad Institute Genomics Platform"/>
            <consortium name="The Broad Institute Genome Sequencing Center for Infectious Disease"/>
            <person name="Wu L."/>
            <person name="Ma J."/>
        </authorList>
    </citation>
    <scope>NUCLEOTIDE SEQUENCE [LARGE SCALE GENOMIC DNA]</scope>
    <source>
        <strain evidence="2 3">CGMCC 1.12543</strain>
    </source>
</reference>
<proteinExistence type="predicted"/>
<feature type="region of interest" description="Disordered" evidence="1">
    <location>
        <begin position="1"/>
        <end position="20"/>
    </location>
</feature>
<sequence>MTSELPGSPTARTVPDARRDGPRRSFYDLFGTLRFEVRGEGGRSTAQFREMFRAFETPAPTRPPDVVVERTTEEVDCTSILGGPTDHYGWTGDAFVVRNGDEHMRVEPGWDHIWVTPDWEPFYAVYPVEFRLRQRLVEEGRALVHAAGVRHDGRTTLFPAWRGAGKTNTTFALLREGAEFLADDRLWVGADGTARGYPLAVNLHPRNARSFSGVELQYDGLQSRLRASVDQRIQNRFGDGDALVDTALSYLSSRFVGESVRYLRDVRSLFPRATSVDEAPIDDTVLLATDPNASDVTVERVSDREMLAALRAIAYYEWNERLGEYFHAYDALVPGGSAVDELHRVVDAETRVLQESLDGVGTYRVTLPRAADWSENDLGRAVVRAVESLGRPTATP</sequence>
<name>A0ABD5RP63_9EURY</name>
<protein>
    <submittedName>
        <fullName evidence="2">Uncharacterized protein</fullName>
    </submittedName>
</protein>
<organism evidence="2 3">
    <name type="scientific">Halomarina salina</name>
    <dbReference type="NCBI Taxonomy" id="1872699"/>
    <lineage>
        <taxon>Archaea</taxon>
        <taxon>Methanobacteriati</taxon>
        <taxon>Methanobacteriota</taxon>
        <taxon>Stenosarchaea group</taxon>
        <taxon>Halobacteria</taxon>
        <taxon>Halobacteriales</taxon>
        <taxon>Natronomonadaceae</taxon>
        <taxon>Halomarina</taxon>
    </lineage>
</organism>
<accession>A0ABD5RP63</accession>
<evidence type="ECO:0000313" key="3">
    <source>
        <dbReference type="Proteomes" id="UP001596099"/>
    </source>
</evidence>
<dbReference type="AlphaFoldDB" id="A0ABD5RP63"/>
<keyword evidence="3" id="KW-1185">Reference proteome</keyword>